<proteinExistence type="predicted"/>
<sequence>MIPCARCILLNLYHILVDGLFDTVPFVLSFMALAYGRDETDVGLVVSLLGTGLSIVAGLGTGWVSRRFGFSGSVALLTGIAGVGFAGAALSAPYAAEMAWPPSFRRQNTPRQPAQTKRRPAGTTDSSRPTNPCRVV</sequence>
<dbReference type="SUPFAM" id="SSF103473">
    <property type="entry name" value="MFS general substrate transporter"/>
    <property type="match status" value="1"/>
</dbReference>
<dbReference type="InterPro" id="IPR036259">
    <property type="entry name" value="MFS_trans_sf"/>
</dbReference>
<dbReference type="EMBL" id="CP036295">
    <property type="protein sequence ID" value="QCC86762.1"/>
    <property type="molecule type" value="Genomic_DNA"/>
</dbReference>
<name>A0A4P7USQ3_DESDE</name>
<feature type="region of interest" description="Disordered" evidence="1">
    <location>
        <begin position="103"/>
        <end position="136"/>
    </location>
</feature>
<evidence type="ECO:0000256" key="2">
    <source>
        <dbReference type="SAM" id="Phobius"/>
    </source>
</evidence>
<feature type="compositionally biased region" description="Polar residues" evidence="1">
    <location>
        <begin position="105"/>
        <end position="115"/>
    </location>
</feature>
<keyword evidence="2" id="KW-1133">Transmembrane helix</keyword>
<keyword evidence="2" id="KW-0812">Transmembrane</keyword>
<feature type="transmembrane region" description="Helical" evidence="2">
    <location>
        <begin position="76"/>
        <end position="96"/>
    </location>
</feature>
<accession>A0A4P7USQ3</accession>
<evidence type="ECO:0000313" key="4">
    <source>
        <dbReference type="Proteomes" id="UP000297065"/>
    </source>
</evidence>
<dbReference type="AlphaFoldDB" id="A0A4P7USQ3"/>
<reference evidence="3 4" key="1">
    <citation type="submission" date="2019-02" db="EMBL/GenBank/DDBJ databases">
        <title>Complete Genome Sequence of Desulfovibrio desulfuricans IC1, a Sulfonate Utilizing Anaerobe.</title>
        <authorList>
            <person name="Day L.A."/>
            <person name="De Leon K.B."/>
            <person name="Wall J.D."/>
        </authorList>
    </citation>
    <scope>NUCLEOTIDE SEQUENCE [LARGE SCALE GENOMIC DNA]</scope>
    <source>
        <strain evidence="3 4">IC1</strain>
    </source>
</reference>
<dbReference type="RefSeq" id="WP_136400816.1">
    <property type="nucleotide sequence ID" value="NZ_CP036295.1"/>
</dbReference>
<evidence type="ECO:0000256" key="1">
    <source>
        <dbReference type="SAM" id="MobiDB-lite"/>
    </source>
</evidence>
<protein>
    <submittedName>
        <fullName evidence="3">Uncharacterized protein</fullName>
    </submittedName>
</protein>
<keyword evidence="2" id="KW-0472">Membrane</keyword>
<gene>
    <name evidence="3" type="ORF">DDIC_12905</name>
</gene>
<feature type="transmembrane region" description="Helical" evidence="2">
    <location>
        <begin position="42"/>
        <end position="64"/>
    </location>
</feature>
<feature type="transmembrane region" description="Helical" evidence="2">
    <location>
        <begin position="12"/>
        <end position="36"/>
    </location>
</feature>
<organism evidence="3 4">
    <name type="scientific">Desulfovibrio desulfuricans</name>
    <dbReference type="NCBI Taxonomy" id="876"/>
    <lineage>
        <taxon>Bacteria</taxon>
        <taxon>Pseudomonadati</taxon>
        <taxon>Thermodesulfobacteriota</taxon>
        <taxon>Desulfovibrionia</taxon>
        <taxon>Desulfovibrionales</taxon>
        <taxon>Desulfovibrionaceae</taxon>
        <taxon>Desulfovibrio</taxon>
    </lineage>
</organism>
<evidence type="ECO:0000313" key="3">
    <source>
        <dbReference type="EMBL" id="QCC86762.1"/>
    </source>
</evidence>
<dbReference type="Proteomes" id="UP000297065">
    <property type="component" value="Chromosome"/>
</dbReference>